<dbReference type="Proteomes" id="UP001066276">
    <property type="component" value="Chromosome 2_1"/>
</dbReference>
<name>A0AAV7V7Z2_PLEWA</name>
<proteinExistence type="predicted"/>
<keyword evidence="3" id="KW-1185">Reference proteome</keyword>
<gene>
    <name evidence="2" type="ORF">NDU88_001273</name>
</gene>
<accession>A0AAV7V7Z2</accession>
<evidence type="ECO:0000313" key="2">
    <source>
        <dbReference type="EMBL" id="KAJ1197413.1"/>
    </source>
</evidence>
<dbReference type="EMBL" id="JANPWB010000003">
    <property type="protein sequence ID" value="KAJ1197413.1"/>
    <property type="molecule type" value="Genomic_DNA"/>
</dbReference>
<evidence type="ECO:0000256" key="1">
    <source>
        <dbReference type="SAM" id="MobiDB-lite"/>
    </source>
</evidence>
<feature type="region of interest" description="Disordered" evidence="1">
    <location>
        <begin position="39"/>
        <end position="67"/>
    </location>
</feature>
<reference evidence="2" key="1">
    <citation type="journal article" date="2022" name="bioRxiv">
        <title>Sequencing and chromosome-scale assembly of the giantPleurodeles waltlgenome.</title>
        <authorList>
            <person name="Brown T."/>
            <person name="Elewa A."/>
            <person name="Iarovenko S."/>
            <person name="Subramanian E."/>
            <person name="Araus A.J."/>
            <person name="Petzold A."/>
            <person name="Susuki M."/>
            <person name="Suzuki K.-i.T."/>
            <person name="Hayashi T."/>
            <person name="Toyoda A."/>
            <person name="Oliveira C."/>
            <person name="Osipova E."/>
            <person name="Leigh N.D."/>
            <person name="Simon A."/>
            <person name="Yun M.H."/>
        </authorList>
    </citation>
    <scope>NUCLEOTIDE SEQUENCE</scope>
    <source>
        <strain evidence="2">20211129_DDA</strain>
        <tissue evidence="2">Liver</tissue>
    </source>
</reference>
<protein>
    <submittedName>
        <fullName evidence="2">Uncharacterized protein</fullName>
    </submittedName>
</protein>
<organism evidence="2 3">
    <name type="scientific">Pleurodeles waltl</name>
    <name type="common">Iberian ribbed newt</name>
    <dbReference type="NCBI Taxonomy" id="8319"/>
    <lineage>
        <taxon>Eukaryota</taxon>
        <taxon>Metazoa</taxon>
        <taxon>Chordata</taxon>
        <taxon>Craniata</taxon>
        <taxon>Vertebrata</taxon>
        <taxon>Euteleostomi</taxon>
        <taxon>Amphibia</taxon>
        <taxon>Batrachia</taxon>
        <taxon>Caudata</taxon>
        <taxon>Salamandroidea</taxon>
        <taxon>Salamandridae</taxon>
        <taxon>Pleurodelinae</taxon>
        <taxon>Pleurodeles</taxon>
    </lineage>
</organism>
<comment type="caution">
    <text evidence="2">The sequence shown here is derived from an EMBL/GenBank/DDBJ whole genome shotgun (WGS) entry which is preliminary data.</text>
</comment>
<dbReference type="AlphaFoldDB" id="A0AAV7V7Z2"/>
<sequence length="79" mass="8844">MCVSCGEDRAAHPRLPRWYWPQRQAASCGDRYRRCPSNRGTRGLSHRFVKSRDQEGASADSTSPRLQGAVAAFPGSWHV</sequence>
<evidence type="ECO:0000313" key="3">
    <source>
        <dbReference type="Proteomes" id="UP001066276"/>
    </source>
</evidence>